<dbReference type="eggNOG" id="ENOG503193Z">
    <property type="taxonomic scope" value="Bacteria"/>
</dbReference>
<protein>
    <recommendedName>
        <fullName evidence="1">YjiS-like domain-containing protein</fullName>
    </recommendedName>
</protein>
<comment type="caution">
    <text evidence="2">The sequence shown here is derived from an EMBL/GenBank/DDBJ whole genome shotgun (WGS) entry which is preliminary data.</text>
</comment>
<accession>A0A074TAA5</accession>
<dbReference type="EMBL" id="JHEH01000025">
    <property type="protein sequence ID" value="KEP68726.1"/>
    <property type="molecule type" value="Genomic_DNA"/>
</dbReference>
<sequence length="62" mass="7111">MLTVSRNRPTLAHSATTGLFARVVRVLEARRSRKALGKLDDRLLRDIGIDRVIADHETRRFL</sequence>
<name>A0A074TAA5_9RHOB</name>
<keyword evidence="3" id="KW-1185">Reference proteome</keyword>
<dbReference type="Pfam" id="PF06568">
    <property type="entry name" value="YjiS-like"/>
    <property type="match status" value="1"/>
</dbReference>
<dbReference type="InterPro" id="IPR009506">
    <property type="entry name" value="YjiS-like"/>
</dbReference>
<dbReference type="Proteomes" id="UP000027725">
    <property type="component" value="Unassembled WGS sequence"/>
</dbReference>
<dbReference type="AlphaFoldDB" id="A0A074TAA5"/>
<gene>
    <name evidence="2" type="ORF">DL1_09175</name>
</gene>
<reference evidence="2 3" key="1">
    <citation type="submission" date="2014-03" db="EMBL/GenBank/DDBJ databases">
        <title>The draft genome sequence of Thioclava dalianensis DLFJ1-1.</title>
        <authorList>
            <person name="Lai Q."/>
            <person name="Shao Z."/>
        </authorList>
    </citation>
    <scope>NUCLEOTIDE SEQUENCE [LARGE SCALE GENOMIC DNA]</scope>
    <source>
        <strain evidence="2 3">DLFJ1-1</strain>
    </source>
</reference>
<proteinExistence type="predicted"/>
<organism evidence="2 3">
    <name type="scientific">Thioclava dalianensis</name>
    <dbReference type="NCBI Taxonomy" id="1185766"/>
    <lineage>
        <taxon>Bacteria</taxon>
        <taxon>Pseudomonadati</taxon>
        <taxon>Pseudomonadota</taxon>
        <taxon>Alphaproteobacteria</taxon>
        <taxon>Rhodobacterales</taxon>
        <taxon>Paracoccaceae</taxon>
        <taxon>Thioclava</taxon>
    </lineage>
</organism>
<feature type="domain" description="YjiS-like" evidence="1">
    <location>
        <begin position="19"/>
        <end position="51"/>
    </location>
</feature>
<evidence type="ECO:0000313" key="2">
    <source>
        <dbReference type="EMBL" id="KEP68726.1"/>
    </source>
</evidence>
<dbReference type="RefSeq" id="WP_038068169.1">
    <property type="nucleotide sequence ID" value="NZ_FOVB01000007.1"/>
</dbReference>
<evidence type="ECO:0000259" key="1">
    <source>
        <dbReference type="Pfam" id="PF06568"/>
    </source>
</evidence>
<evidence type="ECO:0000313" key="3">
    <source>
        <dbReference type="Proteomes" id="UP000027725"/>
    </source>
</evidence>